<evidence type="ECO:0000313" key="2">
    <source>
        <dbReference type="Proteomes" id="UP000316541"/>
    </source>
</evidence>
<comment type="caution">
    <text evidence="1">The sequence shown here is derived from an EMBL/GenBank/DDBJ whole genome shotgun (WGS) entry which is preliminary data.</text>
</comment>
<dbReference type="EMBL" id="VIRM01000012">
    <property type="protein sequence ID" value="TQS21241.1"/>
    <property type="molecule type" value="Genomic_DNA"/>
</dbReference>
<evidence type="ECO:0000313" key="1">
    <source>
        <dbReference type="EMBL" id="TQS21241.1"/>
    </source>
</evidence>
<reference evidence="1 2" key="1">
    <citation type="submission" date="2019-07" db="EMBL/GenBank/DDBJ databases">
        <title>Microbispora hainanensis DSM 45428.</title>
        <authorList>
            <person name="Thawai C."/>
        </authorList>
    </citation>
    <scope>NUCLEOTIDE SEQUENCE [LARGE SCALE GENOMIC DNA]</scope>
    <source>
        <strain evidence="1 2">DSM 45428</strain>
    </source>
</reference>
<dbReference type="AlphaFoldDB" id="A0A544YWU9"/>
<sequence length="183" mass="20467">MRLNLSISILWSGELMSSRSGQAQRLVRGGRLALALWTALVLLPGCSFFSGTTSRVERAVVDEVRHIGGVIAEATTERHWDGQTAVTDVLVTDMRSTGSRTALEKAIALLKAFGWTIEMRRLPDWVSMRSGRWKDTRLSLIRIASYQFDEFEDPELAKMITAVRTRGETEGVVVLELDRADRS</sequence>
<dbReference type="Proteomes" id="UP000316541">
    <property type="component" value="Unassembled WGS sequence"/>
</dbReference>
<protein>
    <submittedName>
        <fullName evidence="1">Uncharacterized protein</fullName>
    </submittedName>
</protein>
<dbReference type="RefSeq" id="WP_142618957.1">
    <property type="nucleotide sequence ID" value="NZ_VIRM01000012.1"/>
</dbReference>
<name>A0A544YWU9_9ACTN</name>
<organism evidence="1 2">
    <name type="scientific">Microbispora hainanensis</name>
    <dbReference type="NCBI Taxonomy" id="568844"/>
    <lineage>
        <taxon>Bacteria</taxon>
        <taxon>Bacillati</taxon>
        <taxon>Actinomycetota</taxon>
        <taxon>Actinomycetes</taxon>
        <taxon>Streptosporangiales</taxon>
        <taxon>Streptosporangiaceae</taxon>
        <taxon>Microbispora</taxon>
    </lineage>
</organism>
<accession>A0A544YWU9</accession>
<gene>
    <name evidence="1" type="ORF">FLX08_12230</name>
</gene>
<proteinExistence type="predicted"/>